<dbReference type="PROSITE" id="PS51857">
    <property type="entry name" value="CSD_2"/>
    <property type="match status" value="2"/>
</dbReference>
<dbReference type="Pfam" id="PF00313">
    <property type="entry name" value="CSD"/>
    <property type="match status" value="2"/>
</dbReference>
<dbReference type="Gene3D" id="2.40.50.140">
    <property type="entry name" value="Nucleic acid-binding proteins"/>
    <property type="match status" value="2"/>
</dbReference>
<dbReference type="PANTHER" id="PTHR11544">
    <property type="entry name" value="COLD SHOCK DOMAIN CONTAINING PROTEINS"/>
    <property type="match status" value="1"/>
</dbReference>
<name>A0A845MJ00_9PROT</name>
<dbReference type="SMART" id="SM00357">
    <property type="entry name" value="CSP"/>
    <property type="match status" value="2"/>
</dbReference>
<comment type="caution">
    <text evidence="2">The sequence shown here is derived from an EMBL/GenBank/DDBJ whole genome shotgun (WGS) entry which is preliminary data.</text>
</comment>
<evidence type="ECO:0000313" key="2">
    <source>
        <dbReference type="EMBL" id="MZR23390.1"/>
    </source>
</evidence>
<gene>
    <name evidence="2" type="ORF">GQF03_13715</name>
</gene>
<dbReference type="AlphaFoldDB" id="A0A845MJ00"/>
<organism evidence="2 3">
    <name type="scientific">Sneathiella chungangensis</name>
    <dbReference type="NCBI Taxonomy" id="1418234"/>
    <lineage>
        <taxon>Bacteria</taxon>
        <taxon>Pseudomonadati</taxon>
        <taxon>Pseudomonadota</taxon>
        <taxon>Alphaproteobacteria</taxon>
        <taxon>Sneathiellales</taxon>
        <taxon>Sneathiellaceae</taxon>
        <taxon>Sneathiella</taxon>
    </lineage>
</organism>
<dbReference type="PRINTS" id="PR00050">
    <property type="entry name" value="COLDSHOCK"/>
</dbReference>
<feature type="domain" description="CSD" evidence="1">
    <location>
        <begin position="17"/>
        <end position="82"/>
    </location>
</feature>
<keyword evidence="3" id="KW-1185">Reference proteome</keyword>
<dbReference type="InterPro" id="IPR002059">
    <property type="entry name" value="CSP_DNA-bd"/>
</dbReference>
<dbReference type="GO" id="GO:0005829">
    <property type="term" value="C:cytosol"/>
    <property type="evidence" value="ECO:0007669"/>
    <property type="project" value="UniProtKB-ARBA"/>
</dbReference>
<dbReference type="OrthoDB" id="9791685at2"/>
<dbReference type="InterPro" id="IPR011129">
    <property type="entry name" value="CSD"/>
</dbReference>
<accession>A0A845MJ00</accession>
<protein>
    <submittedName>
        <fullName evidence="2">Cold-shock protein</fullName>
    </submittedName>
</protein>
<dbReference type="EMBL" id="WTVA01000015">
    <property type="protein sequence ID" value="MZR23390.1"/>
    <property type="molecule type" value="Genomic_DNA"/>
</dbReference>
<proteinExistence type="predicted"/>
<dbReference type="SUPFAM" id="SSF50249">
    <property type="entry name" value="Nucleic acid-binding proteins"/>
    <property type="match status" value="2"/>
</dbReference>
<dbReference type="InterPro" id="IPR050181">
    <property type="entry name" value="Cold_shock_domain"/>
</dbReference>
<evidence type="ECO:0000259" key="1">
    <source>
        <dbReference type="PROSITE" id="PS51857"/>
    </source>
</evidence>
<dbReference type="InterPro" id="IPR012340">
    <property type="entry name" value="NA-bd_OB-fold"/>
</dbReference>
<dbReference type="CDD" id="cd04458">
    <property type="entry name" value="CSP_CDS"/>
    <property type="match status" value="2"/>
</dbReference>
<dbReference type="Proteomes" id="UP000445696">
    <property type="component" value="Unassembled WGS sequence"/>
</dbReference>
<feature type="domain" description="CSD" evidence="1">
    <location>
        <begin position="98"/>
        <end position="163"/>
    </location>
</feature>
<evidence type="ECO:0000313" key="3">
    <source>
        <dbReference type="Proteomes" id="UP000445696"/>
    </source>
</evidence>
<sequence length="172" mass="18473">MQNLGSSKQLTTAPQRAVKCKVKWFNTTKGFGFVAPLNGTEDAFVHISALIPHNLQGLPEGASITCDLDVGERGLQVTNIIDLGPAPVLENDNFSCRFVLGTVKFFNNRKGFGFATPDDGGTDIFVHMKALEKSGLGALQEGQRVRLKVLDNEKGPTAEGLQILTGETPACE</sequence>
<dbReference type="GO" id="GO:0003676">
    <property type="term" value="F:nucleic acid binding"/>
    <property type="evidence" value="ECO:0007669"/>
    <property type="project" value="InterPro"/>
</dbReference>
<reference evidence="2 3" key="1">
    <citation type="journal article" date="2014" name="Int. J. Syst. Evol. Microbiol.">
        <title>Sneathiella chungangensis sp. nov., isolated from a marine sand, and emended description of the genus Sneathiella.</title>
        <authorList>
            <person name="Siamphan C."/>
            <person name="Kim H."/>
            <person name="Lee J.S."/>
            <person name="Kim W."/>
        </authorList>
    </citation>
    <scope>NUCLEOTIDE SEQUENCE [LARGE SCALE GENOMIC DNA]</scope>
    <source>
        <strain evidence="2 3">KCTC 32476</strain>
    </source>
</reference>